<evidence type="ECO:0000313" key="1">
    <source>
        <dbReference type="EMBL" id="MBS4214151.1"/>
    </source>
</evidence>
<gene>
    <name evidence="1" type="ORF">KHA99_17000</name>
</gene>
<dbReference type="RefSeq" id="WP_213118644.1">
    <property type="nucleotide sequence ID" value="NZ_JAGYPF010000003.1"/>
</dbReference>
<name>A0A942U841_9BACI</name>
<dbReference type="EMBL" id="JAGYPF010000003">
    <property type="protein sequence ID" value="MBS4214151.1"/>
    <property type="molecule type" value="Genomic_DNA"/>
</dbReference>
<keyword evidence="2" id="KW-1185">Reference proteome</keyword>
<dbReference type="Proteomes" id="UP000679749">
    <property type="component" value="Unassembled WGS sequence"/>
</dbReference>
<proteinExistence type="predicted"/>
<dbReference type="AlphaFoldDB" id="A0A942U841"/>
<evidence type="ECO:0000313" key="2">
    <source>
        <dbReference type="Proteomes" id="UP000679749"/>
    </source>
</evidence>
<reference evidence="1" key="1">
    <citation type="submission" date="2021-05" db="EMBL/GenBank/DDBJ databases">
        <title>Novel Bacillus species.</title>
        <authorList>
            <person name="Liu G."/>
        </authorList>
    </citation>
    <scope>NUCLEOTIDE SEQUENCE</scope>
    <source>
        <strain evidence="1">FJAT-49825</strain>
    </source>
</reference>
<comment type="caution">
    <text evidence="1">The sequence shown here is derived from an EMBL/GenBank/DDBJ whole genome shotgun (WGS) entry which is preliminary data.</text>
</comment>
<protein>
    <submittedName>
        <fullName evidence="1">Uncharacterized protein</fullName>
    </submittedName>
</protein>
<organism evidence="1 2">
    <name type="scientific">Neobacillus rhizophilus</name>
    <dbReference type="NCBI Taxonomy" id="2833579"/>
    <lineage>
        <taxon>Bacteria</taxon>
        <taxon>Bacillati</taxon>
        <taxon>Bacillota</taxon>
        <taxon>Bacilli</taxon>
        <taxon>Bacillales</taxon>
        <taxon>Bacillaceae</taxon>
        <taxon>Neobacillus</taxon>
    </lineage>
</organism>
<sequence length="45" mass="5451">MNRTTKVAAAPLFLIQKLVCEGLYLNERVLEFNKGLRWRFFFLFR</sequence>
<accession>A0A942U841</accession>